<dbReference type="Gene3D" id="3.40.640.10">
    <property type="entry name" value="Type I PLP-dependent aspartate aminotransferase-like (Major domain)"/>
    <property type="match status" value="1"/>
</dbReference>
<dbReference type="SUPFAM" id="SSF53383">
    <property type="entry name" value="PLP-dependent transferases"/>
    <property type="match status" value="1"/>
</dbReference>
<evidence type="ECO:0000313" key="6">
    <source>
        <dbReference type="Proteomes" id="UP000321400"/>
    </source>
</evidence>
<dbReference type="InterPro" id="IPR015424">
    <property type="entry name" value="PyrdxlP-dep_Trfase"/>
</dbReference>
<dbReference type="PANTHER" id="PTHR42832">
    <property type="entry name" value="AMINO ACID AMINOTRANSFERASE"/>
    <property type="match status" value="1"/>
</dbReference>
<name>A0A511WZ93_9BACI</name>
<dbReference type="OrthoDB" id="9802328at2"/>
<dbReference type="PANTHER" id="PTHR42832:SF3">
    <property type="entry name" value="L-GLUTAMINE--4-(METHYLSULFANYL)-2-OXOBUTANOATE AMINOTRANSFERASE"/>
    <property type="match status" value="1"/>
</dbReference>
<dbReference type="Pfam" id="PF00155">
    <property type="entry name" value="Aminotran_1_2"/>
    <property type="match status" value="1"/>
</dbReference>
<dbReference type="EMBL" id="BJYE01000003">
    <property type="protein sequence ID" value="GEN55862.1"/>
    <property type="molecule type" value="Genomic_DNA"/>
</dbReference>
<sequence>MIHPSSDLLKRLPKQFFNDLVQTVHRFQQEGYDVINLGQGNPDLPTPTAIVDALKQAADDTRHHKYSPFQGYIELKQAVSDYYSREYDVTLDPSTEVAILPGTKTGLVELSQCLLNPGDTVLVPDPGYPDYLSGVALAGAEVIPMPLLATNQFLPNYQDLEKTDLSQTKLMFINYPNNPTGAKADESFFSETVSFAKKHHISVCHDFAYHTIQFDGEKAPSFLATPGAKEVGIEMFTLSKAYNMAGWRVGFAVGNKSIIKKLELIQDHLYVSIFGAVQMAAKAALTGDQTTTIALTKTYETRRHALITALTELGWDVQAPAGTFFCWLKVPENFTSESFSAYLLEEAKVVVAPGNGFGSYGEGYVRLALLDSVDRLIEAAHRIEKTGLFKAKQTMT</sequence>
<evidence type="ECO:0000256" key="3">
    <source>
        <dbReference type="ARBA" id="ARBA00022679"/>
    </source>
</evidence>
<dbReference type="CDD" id="cd00609">
    <property type="entry name" value="AAT_like"/>
    <property type="match status" value="1"/>
</dbReference>
<evidence type="ECO:0000256" key="1">
    <source>
        <dbReference type="ARBA" id="ARBA00001933"/>
    </source>
</evidence>
<dbReference type="InterPro" id="IPR050881">
    <property type="entry name" value="LL-DAP_aminotransferase"/>
</dbReference>
<dbReference type="Proteomes" id="UP000321400">
    <property type="component" value="Unassembled WGS sequence"/>
</dbReference>
<dbReference type="GO" id="GO:0008483">
    <property type="term" value="F:transaminase activity"/>
    <property type="evidence" value="ECO:0007669"/>
    <property type="project" value="UniProtKB-KW"/>
</dbReference>
<dbReference type="InterPro" id="IPR015421">
    <property type="entry name" value="PyrdxlP-dep_Trfase_major"/>
</dbReference>
<comment type="caution">
    <text evidence="5">The sequence shown here is derived from an EMBL/GenBank/DDBJ whole genome shotgun (WGS) entry which is preliminary data.</text>
</comment>
<dbReference type="STRING" id="442899.SAMN05720591_10391"/>
<gene>
    <name evidence="5" type="ORF">HAL01_03260</name>
</gene>
<reference evidence="5 6" key="1">
    <citation type="submission" date="2019-07" db="EMBL/GenBank/DDBJ databases">
        <title>Whole genome shotgun sequence of Halolactibacillus alkaliphilus NBRC 103919.</title>
        <authorList>
            <person name="Hosoyama A."/>
            <person name="Uohara A."/>
            <person name="Ohji S."/>
            <person name="Ichikawa N."/>
        </authorList>
    </citation>
    <scope>NUCLEOTIDE SEQUENCE [LARGE SCALE GENOMIC DNA]</scope>
    <source>
        <strain evidence="5 6">NBRC 103919</strain>
    </source>
</reference>
<evidence type="ECO:0000259" key="4">
    <source>
        <dbReference type="Pfam" id="PF00155"/>
    </source>
</evidence>
<dbReference type="InterPro" id="IPR015422">
    <property type="entry name" value="PyrdxlP-dep_Trfase_small"/>
</dbReference>
<dbReference type="NCBIfam" id="NF005977">
    <property type="entry name" value="PRK08068.1"/>
    <property type="match status" value="1"/>
</dbReference>
<comment type="cofactor">
    <cofactor evidence="1">
        <name>pyridoxal 5'-phosphate</name>
        <dbReference type="ChEBI" id="CHEBI:597326"/>
    </cofactor>
</comment>
<keyword evidence="6" id="KW-1185">Reference proteome</keyword>
<evidence type="ECO:0000256" key="2">
    <source>
        <dbReference type="ARBA" id="ARBA00022576"/>
    </source>
</evidence>
<dbReference type="GO" id="GO:0030170">
    <property type="term" value="F:pyridoxal phosphate binding"/>
    <property type="evidence" value="ECO:0007669"/>
    <property type="project" value="InterPro"/>
</dbReference>
<accession>A0A511WZ93</accession>
<dbReference type="RefSeq" id="WP_089799854.1">
    <property type="nucleotide sequence ID" value="NZ_BJYE01000003.1"/>
</dbReference>
<dbReference type="InterPro" id="IPR004839">
    <property type="entry name" value="Aminotransferase_I/II_large"/>
</dbReference>
<feature type="domain" description="Aminotransferase class I/classII large" evidence="4">
    <location>
        <begin position="33"/>
        <end position="369"/>
    </location>
</feature>
<keyword evidence="2 5" id="KW-0032">Aminotransferase</keyword>
<organism evidence="5 6">
    <name type="scientific">Halolactibacillus alkaliphilus</name>
    <dbReference type="NCBI Taxonomy" id="442899"/>
    <lineage>
        <taxon>Bacteria</taxon>
        <taxon>Bacillati</taxon>
        <taxon>Bacillota</taxon>
        <taxon>Bacilli</taxon>
        <taxon>Bacillales</taxon>
        <taxon>Bacillaceae</taxon>
        <taxon>Halolactibacillus</taxon>
    </lineage>
</organism>
<dbReference type="AlphaFoldDB" id="A0A511WZ93"/>
<proteinExistence type="predicted"/>
<evidence type="ECO:0000313" key="5">
    <source>
        <dbReference type="EMBL" id="GEN55862.1"/>
    </source>
</evidence>
<protein>
    <submittedName>
        <fullName evidence="5">Diaminopimelate aminotransferase</fullName>
    </submittedName>
</protein>
<keyword evidence="3 5" id="KW-0808">Transferase</keyword>
<dbReference type="Gene3D" id="3.90.1150.10">
    <property type="entry name" value="Aspartate Aminotransferase, domain 1"/>
    <property type="match status" value="1"/>
</dbReference>